<name>A0A4Y2F1F4_ARAVE</name>
<dbReference type="AlphaFoldDB" id="A0A4Y2F1F4"/>
<evidence type="ECO:0000313" key="2">
    <source>
        <dbReference type="Proteomes" id="UP000499080"/>
    </source>
</evidence>
<reference evidence="1 2" key="1">
    <citation type="journal article" date="2019" name="Sci. Rep.">
        <title>Orb-weaving spider Araneus ventricosus genome elucidates the spidroin gene catalogue.</title>
        <authorList>
            <person name="Kono N."/>
            <person name="Nakamura H."/>
            <person name="Ohtoshi R."/>
            <person name="Moran D.A.P."/>
            <person name="Shinohara A."/>
            <person name="Yoshida Y."/>
            <person name="Fujiwara M."/>
            <person name="Mori M."/>
            <person name="Tomita M."/>
            <person name="Arakawa K."/>
        </authorList>
    </citation>
    <scope>NUCLEOTIDE SEQUENCE [LARGE SCALE GENOMIC DNA]</scope>
</reference>
<accession>A0A4Y2F1F4</accession>
<gene>
    <name evidence="1" type="ORF">AVEN_74651_1</name>
</gene>
<comment type="caution">
    <text evidence="1">The sequence shown here is derived from an EMBL/GenBank/DDBJ whole genome shotgun (WGS) entry which is preliminary data.</text>
</comment>
<dbReference type="EMBL" id="BGPR01000745">
    <property type="protein sequence ID" value="GBM33914.1"/>
    <property type="molecule type" value="Genomic_DNA"/>
</dbReference>
<dbReference type="OrthoDB" id="10557523at2759"/>
<protein>
    <submittedName>
        <fullName evidence="1">Uncharacterized protein</fullName>
    </submittedName>
</protein>
<sequence length="113" mass="12316">MISCGYFRTKKTVQISLIHDSGPSNAGLVIVHFKMAAHTSSFNKSLARAAGKNAIVFADKGIFWTIIRRALPCNANGGDYGKSNIAFPGTRILPEVFSWQLIFKSNCPGLRLS</sequence>
<evidence type="ECO:0000313" key="1">
    <source>
        <dbReference type="EMBL" id="GBM33914.1"/>
    </source>
</evidence>
<dbReference type="Proteomes" id="UP000499080">
    <property type="component" value="Unassembled WGS sequence"/>
</dbReference>
<proteinExistence type="predicted"/>
<keyword evidence="2" id="KW-1185">Reference proteome</keyword>
<organism evidence="1 2">
    <name type="scientific">Araneus ventricosus</name>
    <name type="common">Orbweaver spider</name>
    <name type="synonym">Epeira ventricosa</name>
    <dbReference type="NCBI Taxonomy" id="182803"/>
    <lineage>
        <taxon>Eukaryota</taxon>
        <taxon>Metazoa</taxon>
        <taxon>Ecdysozoa</taxon>
        <taxon>Arthropoda</taxon>
        <taxon>Chelicerata</taxon>
        <taxon>Arachnida</taxon>
        <taxon>Araneae</taxon>
        <taxon>Araneomorphae</taxon>
        <taxon>Entelegynae</taxon>
        <taxon>Araneoidea</taxon>
        <taxon>Araneidae</taxon>
        <taxon>Araneus</taxon>
    </lineage>
</organism>